<organism evidence="1 2">
    <name type="scientific">Carnegiea gigantea</name>
    <dbReference type="NCBI Taxonomy" id="171969"/>
    <lineage>
        <taxon>Eukaryota</taxon>
        <taxon>Viridiplantae</taxon>
        <taxon>Streptophyta</taxon>
        <taxon>Embryophyta</taxon>
        <taxon>Tracheophyta</taxon>
        <taxon>Spermatophyta</taxon>
        <taxon>Magnoliopsida</taxon>
        <taxon>eudicotyledons</taxon>
        <taxon>Gunneridae</taxon>
        <taxon>Pentapetalae</taxon>
        <taxon>Caryophyllales</taxon>
        <taxon>Cactineae</taxon>
        <taxon>Cactaceae</taxon>
        <taxon>Cactoideae</taxon>
        <taxon>Echinocereeae</taxon>
        <taxon>Carnegiea</taxon>
    </lineage>
</organism>
<sequence length="194" mass="21704">MMISHGYETSTSELRMLGVEEYSQLHHEGVHRTRNLFGFPGLILSGDACYRPTINKGREARELRMAALHLGTGTPMQLLQGPHQVLRRDSARDTLLCNFVHDYGEDSLQHFGDGGVWAALRSHAGVKTWTEDEVILREWPRTLGQGGHALRLGVTVGHGRGLYTVSTRQGNLGIFKLVLIRQQPRFNDVPSQLP</sequence>
<name>A0A9Q1KJR1_9CARY</name>
<keyword evidence="2" id="KW-1185">Reference proteome</keyword>
<evidence type="ECO:0000313" key="1">
    <source>
        <dbReference type="EMBL" id="KAJ8444093.1"/>
    </source>
</evidence>
<reference evidence="1" key="1">
    <citation type="submission" date="2022-04" db="EMBL/GenBank/DDBJ databases">
        <title>Carnegiea gigantea Genome sequencing and assembly v2.</title>
        <authorList>
            <person name="Copetti D."/>
            <person name="Sanderson M.J."/>
            <person name="Burquez A."/>
            <person name="Wojciechowski M.F."/>
        </authorList>
    </citation>
    <scope>NUCLEOTIDE SEQUENCE</scope>
    <source>
        <strain evidence="1">SGP5-SGP5p</strain>
        <tissue evidence="1">Aerial part</tissue>
    </source>
</reference>
<dbReference type="AlphaFoldDB" id="A0A9Q1KJR1"/>
<proteinExistence type="predicted"/>
<dbReference type="Proteomes" id="UP001153076">
    <property type="component" value="Unassembled WGS sequence"/>
</dbReference>
<protein>
    <submittedName>
        <fullName evidence="1">Uncharacterized protein</fullName>
    </submittedName>
</protein>
<accession>A0A9Q1KJR1</accession>
<gene>
    <name evidence="1" type="ORF">Cgig2_025094</name>
</gene>
<evidence type="ECO:0000313" key="2">
    <source>
        <dbReference type="Proteomes" id="UP001153076"/>
    </source>
</evidence>
<dbReference type="EMBL" id="JAKOGI010000107">
    <property type="protein sequence ID" value="KAJ8444093.1"/>
    <property type="molecule type" value="Genomic_DNA"/>
</dbReference>
<comment type="caution">
    <text evidence="1">The sequence shown here is derived from an EMBL/GenBank/DDBJ whole genome shotgun (WGS) entry which is preliminary data.</text>
</comment>